<dbReference type="EMBL" id="BMMS01000014">
    <property type="protein sequence ID" value="GGO90431.1"/>
    <property type="molecule type" value="Genomic_DNA"/>
</dbReference>
<dbReference type="SUPFAM" id="SSF53850">
    <property type="entry name" value="Periplasmic binding protein-like II"/>
    <property type="match status" value="1"/>
</dbReference>
<dbReference type="Pfam" id="PF04069">
    <property type="entry name" value="OpuAC"/>
    <property type="match status" value="1"/>
</dbReference>
<name>A0A917ZTB4_9ACTN</name>
<dbReference type="GO" id="GO:0043190">
    <property type="term" value="C:ATP-binding cassette (ABC) transporter complex"/>
    <property type="evidence" value="ECO:0007669"/>
    <property type="project" value="InterPro"/>
</dbReference>
<comment type="caution">
    <text evidence="2">The sequence shown here is derived from an EMBL/GenBank/DDBJ whole genome shotgun (WGS) entry which is preliminary data.</text>
</comment>
<dbReference type="Proteomes" id="UP000641932">
    <property type="component" value="Unassembled WGS sequence"/>
</dbReference>
<protein>
    <submittedName>
        <fullName evidence="2">Glycine/betaine ABC transporter substrate-binding protein</fullName>
    </submittedName>
</protein>
<accession>A0A917ZTB4</accession>
<dbReference type="Gene3D" id="3.40.190.120">
    <property type="entry name" value="Osmoprotection protein (prox), domain 2"/>
    <property type="match status" value="1"/>
</dbReference>
<dbReference type="GO" id="GO:0022857">
    <property type="term" value="F:transmembrane transporter activity"/>
    <property type="evidence" value="ECO:0007669"/>
    <property type="project" value="InterPro"/>
</dbReference>
<sequence length="320" mass="34352">MPQRATSLALAAVTAVTILPLSGCFGGDSVEAASGSGDALKGASFTVGSKDFAEQIILGRMTVDLLKANGAKVTDKTNIKGSASTRKALVSGDISMYWEYTGTGWITYLKHTKPIADQRGQFEKVAAEDLAKNSIAWIDPPAPLNNTYAFAVRKDKADALGLKSLSDLAALSRSKPSEATFCIESEFSTRDDGFPGLLKAYGIKAPGAQVKMLDTGLIYTETAKGKTCNFGEVFATDGRIPANKLVVLEDDKKFFPVYQPALTLKKGTLEKYPALKKIFAPLAEKLTTFEMQKLNALADVEGEDPEDIATSWLEDNGFLK</sequence>
<dbReference type="RefSeq" id="WP_189132705.1">
    <property type="nucleotide sequence ID" value="NZ_BMMS01000014.1"/>
</dbReference>
<dbReference type="AlphaFoldDB" id="A0A917ZTB4"/>
<evidence type="ECO:0000313" key="3">
    <source>
        <dbReference type="Proteomes" id="UP000641932"/>
    </source>
</evidence>
<feature type="domain" description="ABC-type glycine betaine transport system substrate-binding" evidence="1">
    <location>
        <begin position="46"/>
        <end position="314"/>
    </location>
</feature>
<keyword evidence="3" id="KW-1185">Reference proteome</keyword>
<evidence type="ECO:0000313" key="2">
    <source>
        <dbReference type="EMBL" id="GGO90431.1"/>
    </source>
</evidence>
<gene>
    <name evidence="2" type="ORF">GCM10012280_35970</name>
</gene>
<organism evidence="2 3">
    <name type="scientific">Wenjunlia tyrosinilytica</name>
    <dbReference type="NCBI Taxonomy" id="1544741"/>
    <lineage>
        <taxon>Bacteria</taxon>
        <taxon>Bacillati</taxon>
        <taxon>Actinomycetota</taxon>
        <taxon>Actinomycetes</taxon>
        <taxon>Kitasatosporales</taxon>
        <taxon>Streptomycetaceae</taxon>
        <taxon>Wenjunlia</taxon>
    </lineage>
</organism>
<reference evidence="2" key="1">
    <citation type="journal article" date="2014" name="Int. J. Syst. Evol. Microbiol.">
        <title>Complete genome sequence of Corynebacterium casei LMG S-19264T (=DSM 44701T), isolated from a smear-ripened cheese.</title>
        <authorList>
            <consortium name="US DOE Joint Genome Institute (JGI-PGF)"/>
            <person name="Walter F."/>
            <person name="Albersmeier A."/>
            <person name="Kalinowski J."/>
            <person name="Ruckert C."/>
        </authorList>
    </citation>
    <scope>NUCLEOTIDE SEQUENCE</scope>
    <source>
        <strain evidence="2">CGMCC 4.7201</strain>
    </source>
</reference>
<proteinExistence type="predicted"/>
<dbReference type="InterPro" id="IPR007210">
    <property type="entry name" value="ABC_Gly_betaine_transp_sub-bd"/>
</dbReference>
<dbReference type="CDD" id="cd13611">
    <property type="entry name" value="PBP2_YehZ"/>
    <property type="match status" value="1"/>
</dbReference>
<dbReference type="Gene3D" id="3.40.190.10">
    <property type="entry name" value="Periplasmic binding protein-like II"/>
    <property type="match status" value="1"/>
</dbReference>
<evidence type="ECO:0000259" key="1">
    <source>
        <dbReference type="Pfam" id="PF04069"/>
    </source>
</evidence>
<reference evidence="2" key="2">
    <citation type="submission" date="2020-09" db="EMBL/GenBank/DDBJ databases">
        <authorList>
            <person name="Sun Q."/>
            <person name="Zhou Y."/>
        </authorList>
    </citation>
    <scope>NUCLEOTIDE SEQUENCE</scope>
    <source>
        <strain evidence="2">CGMCC 4.7201</strain>
    </source>
</reference>